<feature type="compositionally biased region" description="Polar residues" evidence="1">
    <location>
        <begin position="207"/>
        <end position="217"/>
    </location>
</feature>
<dbReference type="GO" id="GO:0005634">
    <property type="term" value="C:nucleus"/>
    <property type="evidence" value="ECO:0007669"/>
    <property type="project" value="InterPro"/>
</dbReference>
<gene>
    <name evidence="3" type="ORF">PTTG_12225</name>
</gene>
<feature type="compositionally biased region" description="Low complexity" evidence="1">
    <location>
        <begin position="371"/>
        <end position="380"/>
    </location>
</feature>
<reference evidence="4" key="4">
    <citation type="submission" date="2025-05" db="UniProtKB">
        <authorList>
            <consortium name="EnsemblFungi"/>
        </authorList>
    </citation>
    <scope>IDENTIFICATION</scope>
    <source>
        <strain evidence="4">isolate 1-1 / race 1 (BBBD)</strain>
    </source>
</reference>
<accession>A0A180GSM9</accession>
<feature type="domain" description="TRIP4/RQT4 C2HC5-type zinc finger" evidence="2">
    <location>
        <begin position="275"/>
        <end position="317"/>
    </location>
</feature>
<dbReference type="VEuPathDB" id="FungiDB:PTTG_12225"/>
<evidence type="ECO:0000313" key="5">
    <source>
        <dbReference type="Proteomes" id="UP000005240"/>
    </source>
</evidence>
<dbReference type="EMBL" id="ADAS02000026">
    <property type="protein sequence ID" value="OAV95745.1"/>
    <property type="molecule type" value="Genomic_DNA"/>
</dbReference>
<sequence>MLAGHLESSTHFSSNFATTTLGMDGKISCEALMQFTGLDQESTMTQILPYLKSMKTRAEIEEYLGSLIGQGQKQTTFIQRFSDQRFRPNPTVSRNQNNLDSAFPSLQSTHKSSSSSSLPTISATLGPSFPIKNRPGGPSTKQPKTESGGTRTPTVDPKILNNFGNSANVYMKSRDSDDSVTRLSKKKNAKSNHSGAVTPEPRLLEAANTNNRNTPDQIKSMEEPVAQTDSKADLPPDIDIPISELSPSTLKELLQLKIILDSFESEEPTPTGSIQCFCEARTHGLPIGRLPKQCATCGLIYCKLKPALSACPSCGEQTPLSKNIDLKNAVSKEFLEKRQHLIRLEIDKYQKRMALEELKKAQAHEADRAYPSLPSTSTLSRTHSYNHPQQQAAKYSSQLNPAMSVQSRIRLGYERLAEEHSPKGNSHPQHSNQQQQQQHTVLRLNSSNGKTKIIKTTTKKTLVKDGSLPKEQTLLTVNQGFDPALFLDDDCPPAYLDPCDDLLTSHPSLFIEHKSSSSSAILPDYVPVKPYQV</sequence>
<name>A0A180GSM9_PUCT1</name>
<evidence type="ECO:0000259" key="2">
    <source>
        <dbReference type="Pfam" id="PF06221"/>
    </source>
</evidence>
<dbReference type="GO" id="GO:0180022">
    <property type="term" value="C:RQC-trigger complex"/>
    <property type="evidence" value="ECO:0007669"/>
    <property type="project" value="InterPro"/>
</dbReference>
<dbReference type="InterPro" id="IPR009349">
    <property type="entry name" value="TRIP4/RQT4_C2HC5_Znf"/>
</dbReference>
<dbReference type="GO" id="GO:0008270">
    <property type="term" value="F:zinc ion binding"/>
    <property type="evidence" value="ECO:0007669"/>
    <property type="project" value="InterPro"/>
</dbReference>
<dbReference type="OrthoDB" id="338816at2759"/>
<feature type="region of interest" description="Disordered" evidence="1">
    <location>
        <begin position="86"/>
        <end position="240"/>
    </location>
</feature>
<evidence type="ECO:0000256" key="1">
    <source>
        <dbReference type="SAM" id="MobiDB-lite"/>
    </source>
</evidence>
<feature type="region of interest" description="Disordered" evidence="1">
    <location>
        <begin position="419"/>
        <end position="442"/>
    </location>
</feature>
<organism evidence="3">
    <name type="scientific">Puccinia triticina (isolate 1-1 / race 1 (BBBD))</name>
    <name type="common">Brown leaf rust fungus</name>
    <dbReference type="NCBI Taxonomy" id="630390"/>
    <lineage>
        <taxon>Eukaryota</taxon>
        <taxon>Fungi</taxon>
        <taxon>Dikarya</taxon>
        <taxon>Basidiomycota</taxon>
        <taxon>Pucciniomycotina</taxon>
        <taxon>Pucciniomycetes</taxon>
        <taxon>Pucciniales</taxon>
        <taxon>Pucciniaceae</taxon>
        <taxon>Puccinia</taxon>
    </lineage>
</organism>
<evidence type="ECO:0000313" key="3">
    <source>
        <dbReference type="EMBL" id="OAV95745.1"/>
    </source>
</evidence>
<reference evidence="3" key="1">
    <citation type="submission" date="2009-11" db="EMBL/GenBank/DDBJ databases">
        <authorList>
            <consortium name="The Broad Institute Genome Sequencing Platform"/>
            <person name="Ward D."/>
            <person name="Feldgarden M."/>
            <person name="Earl A."/>
            <person name="Young S.K."/>
            <person name="Zeng Q."/>
            <person name="Koehrsen M."/>
            <person name="Alvarado L."/>
            <person name="Berlin A."/>
            <person name="Bochicchio J."/>
            <person name="Borenstein D."/>
            <person name="Chapman S.B."/>
            <person name="Chen Z."/>
            <person name="Engels R."/>
            <person name="Freedman E."/>
            <person name="Gellesch M."/>
            <person name="Goldberg J."/>
            <person name="Griggs A."/>
            <person name="Gujja S."/>
            <person name="Heilman E."/>
            <person name="Heiman D."/>
            <person name="Hepburn T."/>
            <person name="Howarth C."/>
            <person name="Jen D."/>
            <person name="Larson L."/>
            <person name="Lewis B."/>
            <person name="Mehta T."/>
            <person name="Park D."/>
            <person name="Pearson M."/>
            <person name="Roberts A."/>
            <person name="Saif S."/>
            <person name="Shea T."/>
            <person name="Shenoy N."/>
            <person name="Sisk P."/>
            <person name="Stolte C."/>
            <person name="Sykes S."/>
            <person name="Thomson T."/>
            <person name="Walk T."/>
            <person name="White J."/>
            <person name="Yandava C."/>
            <person name="Izard J."/>
            <person name="Baranova O.V."/>
            <person name="Blanton J.M."/>
            <person name="Tanner A.C."/>
            <person name="Dewhirst F.E."/>
            <person name="Haas B."/>
            <person name="Nusbaum C."/>
            <person name="Birren B."/>
        </authorList>
    </citation>
    <scope>NUCLEOTIDE SEQUENCE [LARGE SCALE GENOMIC DNA]</scope>
    <source>
        <strain evidence="3">1-1 BBBD Race 1</strain>
    </source>
</reference>
<feature type="compositionally biased region" description="Polar residues" evidence="1">
    <location>
        <begin position="381"/>
        <end position="397"/>
    </location>
</feature>
<dbReference type="STRING" id="630390.A0A180GSM9"/>
<feature type="compositionally biased region" description="Polar residues" evidence="1">
    <location>
        <begin position="139"/>
        <end position="153"/>
    </location>
</feature>
<reference evidence="4 5" key="3">
    <citation type="journal article" date="2017" name="G3 (Bethesda)">
        <title>Comparative analysis highlights variable genome content of wheat rusts and divergence of the mating loci.</title>
        <authorList>
            <person name="Cuomo C.A."/>
            <person name="Bakkeren G."/>
            <person name="Khalil H.B."/>
            <person name="Panwar V."/>
            <person name="Joly D."/>
            <person name="Linning R."/>
            <person name="Sakthikumar S."/>
            <person name="Song X."/>
            <person name="Adiconis X."/>
            <person name="Fan L."/>
            <person name="Goldberg J.M."/>
            <person name="Levin J.Z."/>
            <person name="Young S."/>
            <person name="Zeng Q."/>
            <person name="Anikster Y."/>
            <person name="Bruce M."/>
            <person name="Wang M."/>
            <person name="Yin C."/>
            <person name="McCallum B."/>
            <person name="Szabo L.J."/>
            <person name="Hulbert S."/>
            <person name="Chen X."/>
            <person name="Fellers J.P."/>
        </authorList>
    </citation>
    <scope>NUCLEOTIDE SEQUENCE</scope>
    <source>
        <strain evidence="5">Isolate 1-1 / race 1 (BBBD)</strain>
        <strain evidence="4">isolate 1-1 / race 1 (BBBD)</strain>
    </source>
</reference>
<keyword evidence="5" id="KW-1185">Reference proteome</keyword>
<feature type="compositionally biased region" description="Polar residues" evidence="1">
    <location>
        <begin position="90"/>
        <end position="100"/>
    </location>
</feature>
<evidence type="ECO:0000313" key="4">
    <source>
        <dbReference type="EnsemblFungi" id="PTTG_12225-t43_1-p1"/>
    </source>
</evidence>
<dbReference type="AlphaFoldDB" id="A0A180GSM9"/>
<reference evidence="3" key="2">
    <citation type="submission" date="2016-05" db="EMBL/GenBank/DDBJ databases">
        <title>Comparative analysis highlights variable genome content of wheat rusts and divergence of the mating loci.</title>
        <authorList>
            <person name="Cuomo C.A."/>
            <person name="Bakkeren G."/>
            <person name="Szabo L."/>
            <person name="Khalil H."/>
            <person name="Joly D."/>
            <person name="Goldberg J."/>
            <person name="Young S."/>
            <person name="Zeng Q."/>
            <person name="Fellers J."/>
        </authorList>
    </citation>
    <scope>NUCLEOTIDE SEQUENCE [LARGE SCALE GENOMIC DNA]</scope>
    <source>
        <strain evidence="3">1-1 BBBD Race 1</strain>
    </source>
</reference>
<dbReference type="EnsemblFungi" id="PTTG_12225-t43_1">
    <property type="protein sequence ID" value="PTTG_12225-t43_1-p1"/>
    <property type="gene ID" value="PTTG_12225"/>
</dbReference>
<proteinExistence type="predicted"/>
<dbReference type="Pfam" id="PF06221">
    <property type="entry name" value="zf-C2HC5"/>
    <property type="match status" value="1"/>
</dbReference>
<feature type="region of interest" description="Disordered" evidence="1">
    <location>
        <begin position="362"/>
        <end position="397"/>
    </location>
</feature>
<dbReference type="Proteomes" id="UP000005240">
    <property type="component" value="Unassembled WGS sequence"/>
</dbReference>
<feature type="compositionally biased region" description="Low complexity" evidence="1">
    <location>
        <begin position="425"/>
        <end position="439"/>
    </location>
</feature>
<protein>
    <submittedName>
        <fullName evidence="4">Zf-C2HC5 domain-containing protein</fullName>
    </submittedName>
</protein>
<feature type="compositionally biased region" description="Low complexity" evidence="1">
    <location>
        <begin position="105"/>
        <end position="125"/>
    </location>
</feature>
<dbReference type="GO" id="GO:0072344">
    <property type="term" value="P:rescue of stalled ribosome"/>
    <property type="evidence" value="ECO:0007669"/>
    <property type="project" value="InterPro"/>
</dbReference>